<dbReference type="InterPro" id="IPR041657">
    <property type="entry name" value="HTH_17"/>
</dbReference>
<evidence type="ECO:0000259" key="1">
    <source>
        <dbReference type="Pfam" id="PF12728"/>
    </source>
</evidence>
<keyword evidence="3" id="KW-1185">Reference proteome</keyword>
<evidence type="ECO:0000313" key="2">
    <source>
        <dbReference type="EMBL" id="ONF44490.1"/>
    </source>
</evidence>
<dbReference type="STRING" id="135739.BTO32_05775"/>
<accession>A0A1V2DVG5</accession>
<dbReference type="Proteomes" id="UP000189339">
    <property type="component" value="Unassembled WGS sequence"/>
</dbReference>
<evidence type="ECO:0000313" key="3">
    <source>
        <dbReference type="Proteomes" id="UP000189339"/>
    </source>
</evidence>
<feature type="domain" description="Helix-turn-helix" evidence="1">
    <location>
        <begin position="17"/>
        <end position="70"/>
    </location>
</feature>
<organism evidence="2 3">
    <name type="scientific">Marinobacter lutaoensis</name>
    <dbReference type="NCBI Taxonomy" id="135739"/>
    <lineage>
        <taxon>Bacteria</taxon>
        <taxon>Pseudomonadati</taxon>
        <taxon>Pseudomonadota</taxon>
        <taxon>Gammaproteobacteria</taxon>
        <taxon>Pseudomonadales</taxon>
        <taxon>Marinobacteraceae</taxon>
        <taxon>Marinobacter</taxon>
    </lineage>
</organism>
<dbReference type="Pfam" id="PF12728">
    <property type="entry name" value="HTH_17"/>
    <property type="match status" value="1"/>
</dbReference>
<sequence length="73" mass="8417">MKSQKKDRGAGVESDVLLTVRDVQQLLRISNPTLSRIRADKNADFPKPIAVTTKAVRWKRADVEDWLERRKVD</sequence>
<dbReference type="Gene3D" id="1.10.238.160">
    <property type="match status" value="1"/>
</dbReference>
<proteinExistence type="predicted"/>
<name>A0A1V2DVG5_9GAMM</name>
<dbReference type="OrthoDB" id="8455288at2"/>
<dbReference type="EMBL" id="MSCW01000004">
    <property type="protein sequence ID" value="ONF44490.1"/>
    <property type="molecule type" value="Genomic_DNA"/>
</dbReference>
<comment type="caution">
    <text evidence="2">The sequence shown here is derived from an EMBL/GenBank/DDBJ whole genome shotgun (WGS) entry which is preliminary data.</text>
</comment>
<dbReference type="RefSeq" id="WP_068811997.1">
    <property type="nucleotide sequence ID" value="NZ_MSCW01000004.1"/>
</dbReference>
<dbReference type="AlphaFoldDB" id="A0A1V2DVG5"/>
<gene>
    <name evidence="2" type="ORF">BTO32_05775</name>
</gene>
<reference evidence="2 3" key="1">
    <citation type="submission" date="2016-12" db="EMBL/GenBank/DDBJ databases">
        <title>Marinobacter lutaoensis whole genome sequencing.</title>
        <authorList>
            <person name="Verma A."/>
            <person name="Krishnamurthi S."/>
        </authorList>
    </citation>
    <scope>NUCLEOTIDE SEQUENCE [LARGE SCALE GENOMIC DNA]</scope>
    <source>
        <strain evidence="2 3">T5054</strain>
    </source>
</reference>
<protein>
    <recommendedName>
        <fullName evidence="1">Helix-turn-helix domain-containing protein</fullName>
    </recommendedName>
</protein>